<organism evidence="2 3">
    <name type="scientific">Pirellulimonas nuda</name>
    <dbReference type="NCBI Taxonomy" id="2528009"/>
    <lineage>
        <taxon>Bacteria</taxon>
        <taxon>Pseudomonadati</taxon>
        <taxon>Planctomycetota</taxon>
        <taxon>Planctomycetia</taxon>
        <taxon>Pirellulales</taxon>
        <taxon>Lacipirellulaceae</taxon>
        <taxon>Pirellulimonas</taxon>
    </lineage>
</organism>
<dbReference type="EMBL" id="CP036291">
    <property type="protein sequence ID" value="QDU87741.1"/>
    <property type="molecule type" value="Genomic_DNA"/>
</dbReference>
<feature type="signal peptide" evidence="1">
    <location>
        <begin position="1"/>
        <end position="20"/>
    </location>
</feature>
<feature type="chain" id="PRO_5021896989" evidence="1">
    <location>
        <begin position="21"/>
        <end position="95"/>
    </location>
</feature>
<dbReference type="RefSeq" id="WP_145281908.1">
    <property type="nucleotide sequence ID" value="NZ_CP036291.1"/>
</dbReference>
<proteinExistence type="predicted"/>
<evidence type="ECO:0000313" key="2">
    <source>
        <dbReference type="EMBL" id="QDU87741.1"/>
    </source>
</evidence>
<dbReference type="Proteomes" id="UP000317429">
    <property type="component" value="Chromosome"/>
</dbReference>
<evidence type="ECO:0000313" key="3">
    <source>
        <dbReference type="Proteomes" id="UP000317429"/>
    </source>
</evidence>
<gene>
    <name evidence="2" type="ORF">Pla175_11070</name>
</gene>
<accession>A0A518D8C9</accession>
<sequence length="95" mass="10126" precursor="true">MRIALLAAAAVFATAGLSQAQWVTTYRPVVVAPSVWAPAPAVWAPAPVTVTAFSPVVAAPVVVAPPVVAPRAVYRTRYRPFRPFAGPVTRVRYGW</sequence>
<keyword evidence="3" id="KW-1185">Reference proteome</keyword>
<protein>
    <submittedName>
        <fullName evidence="2">Uncharacterized protein</fullName>
    </submittedName>
</protein>
<dbReference type="KEGG" id="pnd:Pla175_11070"/>
<dbReference type="AlphaFoldDB" id="A0A518D8C9"/>
<reference evidence="2 3" key="1">
    <citation type="submission" date="2019-02" db="EMBL/GenBank/DDBJ databases">
        <title>Deep-cultivation of Planctomycetes and their phenomic and genomic characterization uncovers novel biology.</title>
        <authorList>
            <person name="Wiegand S."/>
            <person name="Jogler M."/>
            <person name="Boedeker C."/>
            <person name="Pinto D."/>
            <person name="Vollmers J."/>
            <person name="Rivas-Marin E."/>
            <person name="Kohn T."/>
            <person name="Peeters S.H."/>
            <person name="Heuer A."/>
            <person name="Rast P."/>
            <person name="Oberbeckmann S."/>
            <person name="Bunk B."/>
            <person name="Jeske O."/>
            <person name="Meyerdierks A."/>
            <person name="Storesund J.E."/>
            <person name="Kallscheuer N."/>
            <person name="Luecker S."/>
            <person name="Lage O.M."/>
            <person name="Pohl T."/>
            <person name="Merkel B.J."/>
            <person name="Hornburger P."/>
            <person name="Mueller R.-W."/>
            <person name="Bruemmer F."/>
            <person name="Labrenz M."/>
            <person name="Spormann A.M."/>
            <person name="Op den Camp H."/>
            <person name="Overmann J."/>
            <person name="Amann R."/>
            <person name="Jetten M.S.M."/>
            <person name="Mascher T."/>
            <person name="Medema M.H."/>
            <person name="Devos D.P."/>
            <person name="Kaster A.-K."/>
            <person name="Ovreas L."/>
            <person name="Rohde M."/>
            <person name="Galperin M.Y."/>
            <person name="Jogler C."/>
        </authorList>
    </citation>
    <scope>NUCLEOTIDE SEQUENCE [LARGE SCALE GENOMIC DNA]</scope>
    <source>
        <strain evidence="2 3">Pla175</strain>
    </source>
</reference>
<name>A0A518D8C9_9BACT</name>
<keyword evidence="1" id="KW-0732">Signal</keyword>
<evidence type="ECO:0000256" key="1">
    <source>
        <dbReference type="SAM" id="SignalP"/>
    </source>
</evidence>